<reference evidence="1 2" key="1">
    <citation type="submission" date="2018-11" db="EMBL/GenBank/DDBJ databases">
        <authorList>
            <consortium name="Pathogen Informatics"/>
        </authorList>
    </citation>
    <scope>NUCLEOTIDE SEQUENCE [LARGE SCALE GENOMIC DNA]</scope>
</reference>
<proteinExistence type="predicted"/>
<dbReference type="PANTHER" id="PTHR14074">
    <property type="entry name" value="HELICASE WITH DEATH DOMAIN-RELATED"/>
    <property type="match status" value="1"/>
</dbReference>
<dbReference type="EMBL" id="UYRV01030773">
    <property type="protein sequence ID" value="VDK85123.1"/>
    <property type="molecule type" value="Genomic_DNA"/>
</dbReference>
<accession>A0A3P6TP61</accession>
<dbReference type="AlphaFoldDB" id="A0A3P6TP61"/>
<dbReference type="OrthoDB" id="5869566at2759"/>
<name>A0A3P6TP61_CYLGO</name>
<organism evidence="1 2">
    <name type="scientific">Cylicostephanus goldi</name>
    <name type="common">Nematode worm</name>
    <dbReference type="NCBI Taxonomy" id="71465"/>
    <lineage>
        <taxon>Eukaryota</taxon>
        <taxon>Metazoa</taxon>
        <taxon>Ecdysozoa</taxon>
        <taxon>Nematoda</taxon>
        <taxon>Chromadorea</taxon>
        <taxon>Rhabditida</taxon>
        <taxon>Rhabditina</taxon>
        <taxon>Rhabditomorpha</taxon>
        <taxon>Strongyloidea</taxon>
        <taxon>Strongylidae</taxon>
        <taxon>Cylicostephanus</taxon>
    </lineage>
</organism>
<dbReference type="InterPro" id="IPR027417">
    <property type="entry name" value="P-loop_NTPase"/>
</dbReference>
<dbReference type="PANTHER" id="PTHR14074:SF29">
    <property type="entry name" value="DICER-RELATED HELICASE"/>
    <property type="match status" value="1"/>
</dbReference>
<evidence type="ECO:0000313" key="1">
    <source>
        <dbReference type="EMBL" id="VDK85123.1"/>
    </source>
</evidence>
<dbReference type="Gene3D" id="3.40.50.300">
    <property type="entry name" value="P-loop containing nucleotide triphosphate hydrolases"/>
    <property type="match status" value="2"/>
</dbReference>
<dbReference type="InterPro" id="IPR051363">
    <property type="entry name" value="RLR_Helicase"/>
</dbReference>
<evidence type="ECO:0000313" key="2">
    <source>
        <dbReference type="Proteomes" id="UP000271889"/>
    </source>
</evidence>
<protein>
    <submittedName>
        <fullName evidence="1">Uncharacterized protein</fullName>
    </submittedName>
</protein>
<dbReference type="Gene3D" id="1.20.1320.30">
    <property type="match status" value="1"/>
</dbReference>
<sequence>MKPGHSLPQVIGLTASLGVGGASNEADAVNHVVRLCASLDCVVISTVRINTDELRKFSPIVADEIILREDEAGHFRTIFVDILCELMTSFEAKLYEIVETYGPHISSKSPLRWYGEEIEDRNYVVYTKFEKAPDAKRLQGYLNWVSTHLRRIVPEMQFATESAKTEAIELLEILYVSYASQHCRS</sequence>
<dbReference type="GO" id="GO:0005737">
    <property type="term" value="C:cytoplasm"/>
    <property type="evidence" value="ECO:0007669"/>
    <property type="project" value="TreeGrafter"/>
</dbReference>
<dbReference type="Proteomes" id="UP000271889">
    <property type="component" value="Unassembled WGS sequence"/>
</dbReference>
<keyword evidence="2" id="KW-1185">Reference proteome</keyword>
<gene>
    <name evidence="1" type="ORF">CGOC_LOCUS8403</name>
</gene>